<feature type="compositionally biased region" description="Polar residues" evidence="1">
    <location>
        <begin position="340"/>
        <end position="354"/>
    </location>
</feature>
<feature type="domain" description="Macro" evidence="2">
    <location>
        <begin position="91"/>
        <end position="277"/>
    </location>
</feature>
<dbReference type="Proteomes" id="UP000593567">
    <property type="component" value="Unassembled WGS sequence"/>
</dbReference>
<dbReference type="EMBL" id="VXIV02000501">
    <property type="protein sequence ID" value="KAF6037875.1"/>
    <property type="molecule type" value="Genomic_DNA"/>
</dbReference>
<dbReference type="InterPro" id="IPR043472">
    <property type="entry name" value="Macro_dom-like"/>
</dbReference>
<proteinExistence type="predicted"/>
<dbReference type="PANTHER" id="PTHR11106">
    <property type="entry name" value="GANGLIOSIDE INDUCED DIFFERENTIATION ASSOCIATED PROTEIN 2-RELATED"/>
    <property type="match status" value="1"/>
</dbReference>
<reference evidence="3" key="1">
    <citation type="submission" date="2020-06" db="EMBL/GenBank/DDBJ databases">
        <title>Draft genome of Bugula neritina, a colonial animal packing powerful symbionts and potential medicines.</title>
        <authorList>
            <person name="Rayko M."/>
        </authorList>
    </citation>
    <scope>NUCLEOTIDE SEQUENCE [LARGE SCALE GENOMIC DNA]</scope>
    <source>
        <strain evidence="3">Kwan_BN1</strain>
    </source>
</reference>
<dbReference type="AlphaFoldDB" id="A0A7J7KHY0"/>
<dbReference type="Pfam" id="PF01661">
    <property type="entry name" value="Macro"/>
    <property type="match status" value="1"/>
</dbReference>
<keyword evidence="4" id="KW-1185">Reference proteome</keyword>
<dbReference type="Gene3D" id="3.40.220.10">
    <property type="entry name" value="Leucine Aminopeptidase, subunit E, domain 1"/>
    <property type="match status" value="1"/>
</dbReference>
<evidence type="ECO:0000256" key="1">
    <source>
        <dbReference type="SAM" id="MobiDB-lite"/>
    </source>
</evidence>
<evidence type="ECO:0000313" key="3">
    <source>
        <dbReference type="EMBL" id="KAF6037875.1"/>
    </source>
</evidence>
<accession>A0A7J7KHY0</accession>
<dbReference type="SUPFAM" id="SSF52949">
    <property type="entry name" value="Macro domain-like"/>
    <property type="match status" value="1"/>
</dbReference>
<dbReference type="OrthoDB" id="6105938at2759"/>
<feature type="region of interest" description="Disordered" evidence="1">
    <location>
        <begin position="287"/>
        <end position="375"/>
    </location>
</feature>
<organism evidence="3 4">
    <name type="scientific">Bugula neritina</name>
    <name type="common">Brown bryozoan</name>
    <name type="synonym">Sertularia neritina</name>
    <dbReference type="NCBI Taxonomy" id="10212"/>
    <lineage>
        <taxon>Eukaryota</taxon>
        <taxon>Metazoa</taxon>
        <taxon>Spiralia</taxon>
        <taxon>Lophotrochozoa</taxon>
        <taxon>Bryozoa</taxon>
        <taxon>Gymnolaemata</taxon>
        <taxon>Cheilostomatida</taxon>
        <taxon>Flustrina</taxon>
        <taxon>Buguloidea</taxon>
        <taxon>Bugulidae</taxon>
        <taxon>Bugula</taxon>
    </lineage>
</organism>
<feature type="region of interest" description="Disordered" evidence="1">
    <location>
        <begin position="437"/>
        <end position="463"/>
    </location>
</feature>
<name>A0A7J7KHY0_BUGNE</name>
<gene>
    <name evidence="3" type="ORF">EB796_003816</name>
</gene>
<feature type="compositionally biased region" description="Low complexity" evidence="1">
    <location>
        <begin position="362"/>
        <end position="372"/>
    </location>
</feature>
<dbReference type="SMART" id="SM00506">
    <property type="entry name" value="A1pp"/>
    <property type="match status" value="1"/>
</dbReference>
<dbReference type="PANTHER" id="PTHR11106:SF111">
    <property type="entry name" value="MACRO DOMAIN-CONTAINING PROTEIN"/>
    <property type="match status" value="1"/>
</dbReference>
<dbReference type="PROSITE" id="PS51154">
    <property type="entry name" value="MACRO"/>
    <property type="match status" value="1"/>
</dbReference>
<dbReference type="InterPro" id="IPR002589">
    <property type="entry name" value="Macro_dom"/>
</dbReference>
<sequence>MVLRRSVIFTDTIRPVHSYCVKLSYVGGDYAGLKQALIKDIKGDFVARLVTDTDVRIISYSENMERDLHAVEDYIYDYKRNHPAKPPPPLQPTKISVAGSTTFITIHNDDITDMCCDVIVSSSSPDLIPARGVSKSIALACGQRFVMDGMQYVRQYGHLQVSEIFKQHASGKLRNNKVKYIIHVVVPAEETHGSRQLLQSCLLNCLKEAHRKNCKTIAFPTLGAGLLGFDFEECIQDYWQVITYFLSSCPSSLTEIMFVCMDRASTQVMQQQMASLASQYTGLAAANQHSASTSTPNQHSASTSTANQHSANGPSTSHSSSTRYPVTQQPAGVTRKKDPTSSSLAPVYGSSTNKPGRGTAGRGSHSSDSHSFGGFGSGGYGSGGASPEFVGSTGTSSLYPSSYLSGSSGYRGDPSSSLSSFLHNTGSLSGKEVVNETSSLNLKPSSLSGGASGGASDDTPTGLKDEECLICIDKLDRPQALPTSKSNLCPVRREGKQP</sequence>
<protein>
    <submittedName>
        <fullName evidence="3">YmdB</fullName>
    </submittedName>
</protein>
<evidence type="ECO:0000259" key="2">
    <source>
        <dbReference type="PROSITE" id="PS51154"/>
    </source>
</evidence>
<comment type="caution">
    <text evidence="3">The sequence shown here is derived from an EMBL/GenBank/DDBJ whole genome shotgun (WGS) entry which is preliminary data.</text>
</comment>
<feature type="compositionally biased region" description="Polar residues" evidence="1">
    <location>
        <begin position="287"/>
        <end position="331"/>
    </location>
</feature>
<evidence type="ECO:0000313" key="4">
    <source>
        <dbReference type="Proteomes" id="UP000593567"/>
    </source>
</evidence>